<organism evidence="1 2">
    <name type="scientific">Brachionus plicatilis</name>
    <name type="common">Marine rotifer</name>
    <name type="synonym">Brachionus muelleri</name>
    <dbReference type="NCBI Taxonomy" id="10195"/>
    <lineage>
        <taxon>Eukaryota</taxon>
        <taxon>Metazoa</taxon>
        <taxon>Spiralia</taxon>
        <taxon>Gnathifera</taxon>
        <taxon>Rotifera</taxon>
        <taxon>Eurotatoria</taxon>
        <taxon>Monogononta</taxon>
        <taxon>Pseudotrocha</taxon>
        <taxon>Ploima</taxon>
        <taxon>Brachionidae</taxon>
        <taxon>Brachionus</taxon>
    </lineage>
</organism>
<accession>A0A3M7PI81</accession>
<dbReference type="AlphaFoldDB" id="A0A3M7PI81"/>
<gene>
    <name evidence="1" type="ORF">BpHYR1_030710</name>
</gene>
<keyword evidence="2" id="KW-1185">Reference proteome</keyword>
<name>A0A3M7PI81_BRAPC</name>
<dbReference type="EMBL" id="REGN01010573">
    <property type="protein sequence ID" value="RMZ98769.1"/>
    <property type="molecule type" value="Genomic_DNA"/>
</dbReference>
<evidence type="ECO:0000313" key="2">
    <source>
        <dbReference type="Proteomes" id="UP000276133"/>
    </source>
</evidence>
<reference evidence="1 2" key="1">
    <citation type="journal article" date="2018" name="Sci. Rep.">
        <title>Genomic signatures of local adaptation to the degree of environmental predictability in rotifers.</title>
        <authorList>
            <person name="Franch-Gras L."/>
            <person name="Hahn C."/>
            <person name="Garcia-Roger E.M."/>
            <person name="Carmona M.J."/>
            <person name="Serra M."/>
            <person name="Gomez A."/>
        </authorList>
    </citation>
    <scope>NUCLEOTIDE SEQUENCE [LARGE SCALE GENOMIC DNA]</scope>
    <source>
        <strain evidence="1">HYR1</strain>
    </source>
</reference>
<comment type="caution">
    <text evidence="1">The sequence shown here is derived from an EMBL/GenBank/DDBJ whole genome shotgun (WGS) entry which is preliminary data.</text>
</comment>
<evidence type="ECO:0000313" key="1">
    <source>
        <dbReference type="EMBL" id="RMZ98769.1"/>
    </source>
</evidence>
<protein>
    <submittedName>
        <fullName evidence="1">Uncharacterized protein</fullName>
    </submittedName>
</protein>
<proteinExistence type="predicted"/>
<dbReference type="Proteomes" id="UP000276133">
    <property type="component" value="Unassembled WGS sequence"/>
</dbReference>
<sequence length="110" mass="13252">MLRKFKNYYWNSDCYILIEIDRIRLIVVNRSLILLNKKIFQIIDKNFRQKTKHLIIKQFAKSNLTNILLHYRVGFPMPPYNEKLWHFQCQNFSSGKNDLNDGDNESSLTK</sequence>